<dbReference type="AlphaFoldDB" id="A0A1L7X1A7"/>
<reference evidence="1 2" key="1">
    <citation type="submission" date="2016-03" db="EMBL/GenBank/DDBJ databases">
        <authorList>
            <person name="Ploux O."/>
        </authorList>
    </citation>
    <scope>NUCLEOTIDE SEQUENCE [LARGE SCALE GENOMIC DNA]</scope>
    <source>
        <strain evidence="1 2">UAMH 11012</strain>
    </source>
</reference>
<organism evidence="1 2">
    <name type="scientific">Phialocephala subalpina</name>
    <dbReference type="NCBI Taxonomy" id="576137"/>
    <lineage>
        <taxon>Eukaryota</taxon>
        <taxon>Fungi</taxon>
        <taxon>Dikarya</taxon>
        <taxon>Ascomycota</taxon>
        <taxon>Pezizomycotina</taxon>
        <taxon>Leotiomycetes</taxon>
        <taxon>Helotiales</taxon>
        <taxon>Mollisiaceae</taxon>
        <taxon>Phialocephala</taxon>
        <taxon>Phialocephala fortinii species complex</taxon>
    </lineage>
</organism>
<evidence type="ECO:0000313" key="1">
    <source>
        <dbReference type="EMBL" id="CZR58796.1"/>
    </source>
</evidence>
<name>A0A1L7X1A7_9HELO</name>
<dbReference type="Proteomes" id="UP000184330">
    <property type="component" value="Unassembled WGS sequence"/>
</dbReference>
<dbReference type="EMBL" id="FJOG01000012">
    <property type="protein sequence ID" value="CZR58796.1"/>
    <property type="molecule type" value="Genomic_DNA"/>
</dbReference>
<accession>A0A1L7X1A7</accession>
<gene>
    <name evidence="1" type="ORF">PAC_08688</name>
</gene>
<protein>
    <submittedName>
        <fullName evidence="1">Uncharacterized protein</fullName>
    </submittedName>
</protein>
<keyword evidence="2" id="KW-1185">Reference proteome</keyword>
<evidence type="ECO:0000313" key="2">
    <source>
        <dbReference type="Proteomes" id="UP000184330"/>
    </source>
</evidence>
<sequence length="194" mass="20959">MATFQDIPTELRVMIYSLPSVLQTQGDGSPPSLLTALSINSRLLAKALATYQSINLRILSNNSNSHTFLTYRQMTSTSSNKSRSCAPFAHFGAILLEVAPSAHYDRVQNGILKGFIEIAGRKIYDEELDGVEICINRAAKGGKVGSSINVLHGLVFRKEAKLVGGMGGKVEKVSKDEIEAELAAMSIKKFSIGV</sequence>
<dbReference type="OrthoDB" id="10498266at2759"/>
<proteinExistence type="predicted"/>